<evidence type="ECO:0000256" key="8">
    <source>
        <dbReference type="SAM" id="Phobius"/>
    </source>
</evidence>
<feature type="transmembrane region" description="Helical" evidence="8">
    <location>
        <begin position="380"/>
        <end position="401"/>
    </location>
</feature>
<dbReference type="RefSeq" id="WP_061519285.1">
    <property type="nucleotide sequence ID" value="NZ_JRUE01000206.1"/>
</dbReference>
<dbReference type="EC" id="1.8.1.8" evidence="10"/>
<name>A0A150HLV1_9GAMM</name>
<accession>A0A150HLV1</accession>
<comment type="subcellular location">
    <subcellularLocation>
        <location evidence="1">Cell membrane</location>
        <topology evidence="1">Multi-pass membrane protein</topology>
    </subcellularLocation>
</comment>
<dbReference type="GO" id="GO:0047134">
    <property type="term" value="F:protein-disulfide reductase [NAD(P)H] activity"/>
    <property type="evidence" value="ECO:0007669"/>
    <property type="project" value="UniProtKB-EC"/>
</dbReference>
<keyword evidence="4" id="KW-0201">Cytochrome c-type biogenesis</keyword>
<dbReference type="Proteomes" id="UP000075680">
    <property type="component" value="Unassembled WGS sequence"/>
</dbReference>
<evidence type="ECO:0000256" key="4">
    <source>
        <dbReference type="ARBA" id="ARBA00022748"/>
    </source>
</evidence>
<proteinExistence type="predicted"/>
<reference evidence="10 11" key="1">
    <citation type="journal article" date="2016" name="Sci. Rep.">
        <title>Genomic and phenotypic characterization of the species Acinetobacter venetianus.</title>
        <authorList>
            <person name="Fondi M."/>
            <person name="Maida I."/>
            <person name="Perrin E."/>
            <person name="Orlandini V."/>
            <person name="La Torre L."/>
            <person name="Bosi E."/>
            <person name="Negroni A."/>
            <person name="Zanaroli G."/>
            <person name="Fava F."/>
            <person name="Decorosi F."/>
            <person name="Giovannetti L."/>
            <person name="Viti C."/>
            <person name="Vaneechoutte M."/>
            <person name="Dijkshoorn L."/>
            <person name="Fani R."/>
        </authorList>
    </citation>
    <scope>NUCLEOTIDE SEQUENCE [LARGE SCALE GENOMIC DNA]</scope>
    <source>
        <strain evidence="10 11">LUH5627</strain>
    </source>
</reference>
<dbReference type="Pfam" id="PF11412">
    <property type="entry name" value="DsbD_N"/>
    <property type="match status" value="1"/>
</dbReference>
<comment type="caution">
    <text evidence="10">The sequence shown here is derived from an EMBL/GenBank/DDBJ whole genome shotgun (WGS) entry which is preliminary data.</text>
</comment>
<dbReference type="AlphaFoldDB" id="A0A150HLV1"/>
<dbReference type="InterPro" id="IPR036249">
    <property type="entry name" value="Thioredoxin-like_sf"/>
</dbReference>
<evidence type="ECO:0000313" key="10">
    <source>
        <dbReference type="EMBL" id="KXZ66561.1"/>
    </source>
</evidence>
<keyword evidence="6 8" id="KW-0472">Membrane</keyword>
<dbReference type="SUPFAM" id="SSF52833">
    <property type="entry name" value="Thioredoxin-like"/>
    <property type="match status" value="1"/>
</dbReference>
<evidence type="ECO:0000256" key="1">
    <source>
        <dbReference type="ARBA" id="ARBA00004651"/>
    </source>
</evidence>
<sequence>MRAFFNPIQDVYRSTLHIFIVLILGFLSLQIVNAATPDFSKVVDTTQDSFLPVEQAFSLKVQPDQNQAALNLKWTIAPNYSLYRDRIHVEVFTPKDVTIDTSELAGHMVWKQDPNFGRVAVFHDGATMKVGITHLGSSQPETVQIKLRYQGCADSGLCFPPVDEVLTIHPKGLKLVSATGIKKPNTSLETISPVKNKDENYDLNNASSLAAFLNHASVPLILLTLLVLGAGLAFTPCVFPMMPILSGLIAGEKSERLTGWRGFKLSLAYVMGMAVCYAIMGTLMGYFGAKANLQLWLQSPAVLISFAILFIVLAFGMFGVYTLQLPHFVQNKLDRFSQQQKGGRIGSVALMGALSALVVSPCVSAPLAGVLVYISATGDALLGGMALFSLGLGMGIPLIILGTTSAKLLPRSGSWMEQIKSIFGVGLIAVAIWLLSRVWTGSLTLWMWGALLGGYGVWLGAFEQAKSHKDRLVKAFGLGLSVLALFLWIGAATGQDDPLHPLAALSHTAVSPDTTKPVNVVFETVSQPQALQALLDQAKQNKQTVVIDVSADWCAACQVMERSTFRDSRVIEAFSKYKRIRFDMSESSQVQKEWLQAMHLYGPPALIFIDNNGNELKSLRVQGEIEADKLIEHLK</sequence>
<dbReference type="Gene3D" id="3.40.30.10">
    <property type="entry name" value="Glutaredoxin"/>
    <property type="match status" value="1"/>
</dbReference>
<evidence type="ECO:0000256" key="6">
    <source>
        <dbReference type="ARBA" id="ARBA00023136"/>
    </source>
</evidence>
<evidence type="ECO:0000256" key="5">
    <source>
        <dbReference type="ARBA" id="ARBA00022989"/>
    </source>
</evidence>
<dbReference type="SUPFAM" id="SSF74863">
    <property type="entry name" value="Thiol:disulfide interchange protein DsbD, N-terminal domain (DsbD-alpha)"/>
    <property type="match status" value="1"/>
</dbReference>
<evidence type="ECO:0000313" key="11">
    <source>
        <dbReference type="Proteomes" id="UP000075680"/>
    </source>
</evidence>
<dbReference type="PANTHER" id="PTHR32234">
    <property type="entry name" value="THIOL:DISULFIDE INTERCHANGE PROTEIN DSBD"/>
    <property type="match status" value="1"/>
</dbReference>
<feature type="transmembrane region" description="Helical" evidence="8">
    <location>
        <begin position="266"/>
        <end position="289"/>
    </location>
</feature>
<evidence type="ECO:0000256" key="7">
    <source>
        <dbReference type="ARBA" id="ARBA00023284"/>
    </source>
</evidence>
<gene>
    <name evidence="10" type="primary">dsbD_2</name>
    <name evidence="10" type="ORF">AVENLUH5627_02572</name>
</gene>
<organism evidence="10 11">
    <name type="scientific">Acinetobacter venetianus</name>
    <dbReference type="NCBI Taxonomy" id="52133"/>
    <lineage>
        <taxon>Bacteria</taxon>
        <taxon>Pseudomonadati</taxon>
        <taxon>Pseudomonadota</taxon>
        <taxon>Gammaproteobacteria</taxon>
        <taxon>Moraxellales</taxon>
        <taxon>Moraxellaceae</taxon>
        <taxon>Acinetobacter</taxon>
    </lineage>
</organism>
<evidence type="ECO:0000256" key="3">
    <source>
        <dbReference type="ARBA" id="ARBA00022692"/>
    </source>
</evidence>
<dbReference type="InterPro" id="IPR003834">
    <property type="entry name" value="Cyt_c_assmbl_TM_dom"/>
</dbReference>
<dbReference type="PANTHER" id="PTHR32234:SF0">
    <property type="entry name" value="THIOL:DISULFIDE INTERCHANGE PROTEIN DSBD"/>
    <property type="match status" value="1"/>
</dbReference>
<protein>
    <submittedName>
        <fullName evidence="10">Thiol:disulfide interchange protein DsbD</fullName>
        <ecNumber evidence="10">1.8.1.8</ecNumber>
    </submittedName>
</protein>
<keyword evidence="7" id="KW-0676">Redox-active center</keyword>
<dbReference type="InterPro" id="IPR028250">
    <property type="entry name" value="DsbDN"/>
</dbReference>
<dbReference type="PROSITE" id="PS51352">
    <property type="entry name" value="THIOREDOXIN_2"/>
    <property type="match status" value="1"/>
</dbReference>
<dbReference type="Pfam" id="PF02683">
    <property type="entry name" value="DsbD_TM"/>
    <property type="match status" value="1"/>
</dbReference>
<evidence type="ECO:0000259" key="9">
    <source>
        <dbReference type="PROSITE" id="PS51352"/>
    </source>
</evidence>
<dbReference type="GO" id="GO:0005886">
    <property type="term" value="C:plasma membrane"/>
    <property type="evidence" value="ECO:0007669"/>
    <property type="project" value="UniProtKB-SubCell"/>
</dbReference>
<dbReference type="Gene3D" id="2.60.40.1250">
    <property type="entry name" value="Thiol:disulfide interchange protein DsbD, N-terminal domain"/>
    <property type="match status" value="1"/>
</dbReference>
<feature type="transmembrane region" description="Helical" evidence="8">
    <location>
        <begin position="220"/>
        <end position="245"/>
    </location>
</feature>
<feature type="transmembrane region" description="Helical" evidence="8">
    <location>
        <begin position="473"/>
        <end position="491"/>
    </location>
</feature>
<keyword evidence="3 8" id="KW-0812">Transmembrane</keyword>
<feature type="transmembrane region" description="Helical" evidence="8">
    <location>
        <begin position="301"/>
        <end position="324"/>
    </location>
</feature>
<dbReference type="InterPro" id="IPR013766">
    <property type="entry name" value="Thioredoxin_domain"/>
</dbReference>
<dbReference type="PROSITE" id="PS00194">
    <property type="entry name" value="THIOREDOXIN_1"/>
    <property type="match status" value="1"/>
</dbReference>
<keyword evidence="2" id="KW-1003">Cell membrane</keyword>
<dbReference type="PATRIC" id="fig|52133.18.peg.2640"/>
<feature type="domain" description="Thioredoxin" evidence="9">
    <location>
        <begin position="496"/>
        <end position="635"/>
    </location>
</feature>
<feature type="transmembrane region" description="Helical" evidence="8">
    <location>
        <begin position="422"/>
        <end position="439"/>
    </location>
</feature>
<dbReference type="InterPro" id="IPR036929">
    <property type="entry name" value="DsbDN_sf"/>
</dbReference>
<keyword evidence="5 8" id="KW-1133">Transmembrane helix</keyword>
<feature type="transmembrane region" description="Helical" evidence="8">
    <location>
        <begin position="445"/>
        <end position="461"/>
    </location>
</feature>
<dbReference type="GO" id="GO:0017004">
    <property type="term" value="P:cytochrome complex assembly"/>
    <property type="evidence" value="ECO:0007669"/>
    <property type="project" value="UniProtKB-KW"/>
</dbReference>
<dbReference type="EMBL" id="JRUE01000206">
    <property type="protein sequence ID" value="KXZ66561.1"/>
    <property type="molecule type" value="Genomic_DNA"/>
</dbReference>
<feature type="transmembrane region" description="Helical" evidence="8">
    <location>
        <begin position="345"/>
        <end position="374"/>
    </location>
</feature>
<dbReference type="GO" id="GO:0045454">
    <property type="term" value="P:cell redox homeostasis"/>
    <property type="evidence" value="ECO:0007669"/>
    <property type="project" value="TreeGrafter"/>
</dbReference>
<evidence type="ECO:0000256" key="2">
    <source>
        <dbReference type="ARBA" id="ARBA00022475"/>
    </source>
</evidence>
<dbReference type="InterPro" id="IPR017937">
    <property type="entry name" value="Thioredoxin_CS"/>
</dbReference>
<keyword evidence="10" id="KW-0560">Oxidoreductase</keyword>
<dbReference type="NCBIfam" id="NF001419">
    <property type="entry name" value="PRK00293.1"/>
    <property type="match status" value="1"/>
</dbReference>
<dbReference type="Pfam" id="PF13899">
    <property type="entry name" value="Thioredoxin_7"/>
    <property type="match status" value="1"/>
</dbReference>